<feature type="compositionally biased region" description="Basic and acidic residues" evidence="1">
    <location>
        <begin position="49"/>
        <end position="67"/>
    </location>
</feature>
<proteinExistence type="predicted"/>
<sequence length="108" mass="11748">DPIDLPAEALVRLRGPSVFAEHGIEVPGHILKAINEQPVPPLYMEQLRAKLEEKTPGHVDKKPRLDDAPDEASSESSSSSDEGSDASDSESEQVPKIRMTLSDSEDDD</sequence>
<protein>
    <submittedName>
        <fullName evidence="2">Uncharacterized protein</fullName>
    </submittedName>
</protein>
<evidence type="ECO:0000313" key="3">
    <source>
        <dbReference type="Proteomes" id="UP000030745"/>
    </source>
</evidence>
<dbReference type="AlphaFoldDB" id="A0A067BZJ3"/>
<accession>A0A067BZJ3</accession>
<dbReference type="Proteomes" id="UP000030745">
    <property type="component" value="Unassembled WGS sequence"/>
</dbReference>
<evidence type="ECO:0000256" key="1">
    <source>
        <dbReference type="SAM" id="MobiDB-lite"/>
    </source>
</evidence>
<gene>
    <name evidence="2" type="ORF">SPRG_12103</name>
</gene>
<dbReference type="OrthoDB" id="1929813at2759"/>
<feature type="region of interest" description="Disordered" evidence="1">
    <location>
        <begin position="49"/>
        <end position="108"/>
    </location>
</feature>
<dbReference type="KEGG" id="spar:SPRG_12103"/>
<reference evidence="2 3" key="1">
    <citation type="journal article" date="2013" name="PLoS Genet.">
        <title>Distinctive expansion of potential virulence genes in the genome of the oomycete fish pathogen Saprolegnia parasitica.</title>
        <authorList>
            <person name="Jiang R.H."/>
            <person name="de Bruijn I."/>
            <person name="Haas B.J."/>
            <person name="Belmonte R."/>
            <person name="Lobach L."/>
            <person name="Christie J."/>
            <person name="van den Ackerveken G."/>
            <person name="Bottin A."/>
            <person name="Bulone V."/>
            <person name="Diaz-Moreno S.M."/>
            <person name="Dumas B."/>
            <person name="Fan L."/>
            <person name="Gaulin E."/>
            <person name="Govers F."/>
            <person name="Grenville-Briggs L.J."/>
            <person name="Horner N.R."/>
            <person name="Levin J.Z."/>
            <person name="Mammella M."/>
            <person name="Meijer H.J."/>
            <person name="Morris P."/>
            <person name="Nusbaum C."/>
            <person name="Oome S."/>
            <person name="Phillips A.J."/>
            <person name="van Rooyen D."/>
            <person name="Rzeszutek E."/>
            <person name="Saraiva M."/>
            <person name="Secombes C.J."/>
            <person name="Seidl M.F."/>
            <person name="Snel B."/>
            <person name="Stassen J.H."/>
            <person name="Sykes S."/>
            <person name="Tripathy S."/>
            <person name="van den Berg H."/>
            <person name="Vega-Arreguin J.C."/>
            <person name="Wawra S."/>
            <person name="Young S.K."/>
            <person name="Zeng Q."/>
            <person name="Dieguez-Uribeondo J."/>
            <person name="Russ C."/>
            <person name="Tyler B.M."/>
            <person name="van West P."/>
        </authorList>
    </citation>
    <scope>NUCLEOTIDE SEQUENCE [LARGE SCALE GENOMIC DNA]</scope>
    <source>
        <strain evidence="2 3">CBS 223.65</strain>
    </source>
</reference>
<name>A0A067BZJ3_SAPPC</name>
<feature type="compositionally biased region" description="Acidic residues" evidence="1">
    <location>
        <begin position="82"/>
        <end position="91"/>
    </location>
</feature>
<dbReference type="RefSeq" id="XP_012207001.1">
    <property type="nucleotide sequence ID" value="XM_012351611.1"/>
</dbReference>
<dbReference type="VEuPathDB" id="FungiDB:SPRG_12103"/>
<organism evidence="2 3">
    <name type="scientific">Saprolegnia parasitica (strain CBS 223.65)</name>
    <dbReference type="NCBI Taxonomy" id="695850"/>
    <lineage>
        <taxon>Eukaryota</taxon>
        <taxon>Sar</taxon>
        <taxon>Stramenopiles</taxon>
        <taxon>Oomycota</taxon>
        <taxon>Saprolegniomycetes</taxon>
        <taxon>Saprolegniales</taxon>
        <taxon>Saprolegniaceae</taxon>
        <taxon>Saprolegnia</taxon>
    </lineage>
</organism>
<dbReference type="EMBL" id="KK583271">
    <property type="protein sequence ID" value="KDO22265.1"/>
    <property type="molecule type" value="Genomic_DNA"/>
</dbReference>
<dbReference type="GeneID" id="24134098"/>
<keyword evidence="3" id="KW-1185">Reference proteome</keyword>
<feature type="non-terminal residue" evidence="2">
    <location>
        <position position="1"/>
    </location>
</feature>
<evidence type="ECO:0000313" key="2">
    <source>
        <dbReference type="EMBL" id="KDO22265.1"/>
    </source>
</evidence>